<dbReference type="EMBL" id="JAGKQM010000009">
    <property type="protein sequence ID" value="KAH0912371.1"/>
    <property type="molecule type" value="Genomic_DNA"/>
</dbReference>
<evidence type="ECO:0000313" key="1">
    <source>
        <dbReference type="EMBL" id="KAH0912371.1"/>
    </source>
</evidence>
<accession>A0ABQ8C5M2</accession>
<comment type="caution">
    <text evidence="1">The sequence shown here is derived from an EMBL/GenBank/DDBJ whole genome shotgun (WGS) entry which is preliminary data.</text>
</comment>
<evidence type="ECO:0000313" key="2">
    <source>
        <dbReference type="Proteomes" id="UP000824890"/>
    </source>
</evidence>
<protein>
    <submittedName>
        <fullName evidence="1">Uncharacterized protein</fullName>
    </submittedName>
</protein>
<keyword evidence="2" id="KW-1185">Reference proteome</keyword>
<name>A0ABQ8C5M2_BRANA</name>
<organism evidence="1 2">
    <name type="scientific">Brassica napus</name>
    <name type="common">Rape</name>
    <dbReference type="NCBI Taxonomy" id="3708"/>
    <lineage>
        <taxon>Eukaryota</taxon>
        <taxon>Viridiplantae</taxon>
        <taxon>Streptophyta</taxon>
        <taxon>Embryophyta</taxon>
        <taxon>Tracheophyta</taxon>
        <taxon>Spermatophyta</taxon>
        <taxon>Magnoliopsida</taxon>
        <taxon>eudicotyledons</taxon>
        <taxon>Gunneridae</taxon>
        <taxon>Pentapetalae</taxon>
        <taxon>rosids</taxon>
        <taxon>malvids</taxon>
        <taxon>Brassicales</taxon>
        <taxon>Brassicaceae</taxon>
        <taxon>Brassiceae</taxon>
        <taxon>Brassica</taxon>
    </lineage>
</organism>
<proteinExistence type="predicted"/>
<gene>
    <name evidence="1" type="ORF">HID58_035692</name>
</gene>
<sequence length="51" mass="5700">MVFSRKLMSSLSCVMLKLPSLSSPLVAVFMSTPATASIKCFYLDDPYYVFL</sequence>
<reference evidence="1 2" key="1">
    <citation type="submission" date="2021-05" db="EMBL/GenBank/DDBJ databases">
        <title>Genome Assembly of Synthetic Allotetraploid Brassica napus Reveals Homoeologous Exchanges between Subgenomes.</title>
        <authorList>
            <person name="Davis J.T."/>
        </authorList>
    </citation>
    <scope>NUCLEOTIDE SEQUENCE [LARGE SCALE GENOMIC DNA]</scope>
    <source>
        <strain evidence="2">cv. Da-Ae</strain>
        <tissue evidence="1">Seedling</tissue>
    </source>
</reference>
<dbReference type="Proteomes" id="UP000824890">
    <property type="component" value="Unassembled WGS sequence"/>
</dbReference>